<reference evidence="1 2" key="1">
    <citation type="submission" date="2021-03" db="EMBL/GenBank/DDBJ databases">
        <title>Thiomicrorhabdus sp.nov.,novel sulfur-oxidizing bacteria isolated from coastal sediment.</title>
        <authorList>
            <person name="Liu X."/>
        </authorList>
    </citation>
    <scope>NUCLEOTIDE SEQUENCE [LARGE SCALE GENOMIC DNA]</scope>
    <source>
        <strain evidence="1 2">6S2-11</strain>
    </source>
</reference>
<dbReference type="PANTHER" id="PTHR43861">
    <property type="entry name" value="TRANS-ACONITATE 2-METHYLTRANSFERASE-RELATED"/>
    <property type="match status" value="1"/>
</dbReference>
<dbReference type="CDD" id="cd02440">
    <property type="entry name" value="AdoMet_MTases"/>
    <property type="match status" value="1"/>
</dbReference>
<name>A0ABS3Q4K0_9GAMM</name>
<evidence type="ECO:0000313" key="2">
    <source>
        <dbReference type="Proteomes" id="UP000664835"/>
    </source>
</evidence>
<proteinExistence type="predicted"/>
<dbReference type="SUPFAM" id="SSF53335">
    <property type="entry name" value="S-adenosyl-L-methionine-dependent methyltransferases"/>
    <property type="match status" value="1"/>
</dbReference>
<dbReference type="Proteomes" id="UP000664835">
    <property type="component" value="Unassembled WGS sequence"/>
</dbReference>
<comment type="caution">
    <text evidence="1">The sequence shown here is derived from an EMBL/GenBank/DDBJ whole genome shotgun (WGS) entry which is preliminary data.</text>
</comment>
<sequence length="229" mass="26436">MEKTQQQILRHHGGDGDFARKMITQSYERRHDVPFWEFWNEQVATAIQPNDVLMDLGAGVGQFVNDLALRYPHNRVLGIEAAEYMLVAGMKLPENGRLLRGDLMAPQEWVAPGQVAAVMANMLIHELPQPVSLFKSVYQWLKPGGCWCIIDLVRQPLQSYLDHKFPENRLWNEAVENAEIEDVFEHFLEHNRYHAEDLIYMLESVGFEVVSQEPMGRMVRLVVQKPVNN</sequence>
<dbReference type="Pfam" id="PF13489">
    <property type="entry name" value="Methyltransf_23"/>
    <property type="match status" value="1"/>
</dbReference>
<dbReference type="GO" id="GO:0032259">
    <property type="term" value="P:methylation"/>
    <property type="evidence" value="ECO:0007669"/>
    <property type="project" value="UniProtKB-KW"/>
</dbReference>
<dbReference type="RefSeq" id="WP_208148768.1">
    <property type="nucleotide sequence ID" value="NZ_JAGETV010000008.1"/>
</dbReference>
<accession>A0ABS3Q4K0</accession>
<dbReference type="PANTHER" id="PTHR43861:SF1">
    <property type="entry name" value="TRANS-ACONITATE 2-METHYLTRANSFERASE"/>
    <property type="match status" value="1"/>
</dbReference>
<dbReference type="EMBL" id="JAGETV010000008">
    <property type="protein sequence ID" value="MBO1927202.1"/>
    <property type="molecule type" value="Genomic_DNA"/>
</dbReference>
<dbReference type="Gene3D" id="3.40.50.150">
    <property type="entry name" value="Vaccinia Virus protein VP39"/>
    <property type="match status" value="1"/>
</dbReference>
<gene>
    <name evidence="1" type="ORF">J3998_06390</name>
</gene>
<keyword evidence="1" id="KW-0808">Transferase</keyword>
<keyword evidence="1" id="KW-0489">Methyltransferase</keyword>
<organism evidence="1 2">
    <name type="scientific">Thiomicrorhabdus marina</name>
    <dbReference type="NCBI Taxonomy" id="2818442"/>
    <lineage>
        <taxon>Bacteria</taxon>
        <taxon>Pseudomonadati</taxon>
        <taxon>Pseudomonadota</taxon>
        <taxon>Gammaproteobacteria</taxon>
        <taxon>Thiotrichales</taxon>
        <taxon>Piscirickettsiaceae</taxon>
        <taxon>Thiomicrorhabdus</taxon>
    </lineage>
</organism>
<keyword evidence="2" id="KW-1185">Reference proteome</keyword>
<dbReference type="GO" id="GO:0008168">
    <property type="term" value="F:methyltransferase activity"/>
    <property type="evidence" value="ECO:0007669"/>
    <property type="project" value="UniProtKB-KW"/>
</dbReference>
<protein>
    <submittedName>
        <fullName evidence="1">Class I SAM-dependent methyltransferase</fullName>
    </submittedName>
</protein>
<dbReference type="InterPro" id="IPR029063">
    <property type="entry name" value="SAM-dependent_MTases_sf"/>
</dbReference>
<evidence type="ECO:0000313" key="1">
    <source>
        <dbReference type="EMBL" id="MBO1927202.1"/>
    </source>
</evidence>